<keyword evidence="6" id="KW-0040">ANK repeat</keyword>
<comment type="subcellular location">
    <subcellularLocation>
        <location evidence="1">Membrane</location>
        <topology evidence="1">Multi-pass membrane protein</topology>
    </subcellularLocation>
</comment>
<keyword evidence="5 11" id="KW-1133">Transmembrane helix</keyword>
<name>A0AAV4ECM2_9GAST</name>
<dbReference type="PANTHER" id="PTHR47143:SF1">
    <property type="entry name" value="ION_TRANS DOMAIN-CONTAINING PROTEIN"/>
    <property type="match status" value="1"/>
</dbReference>
<reference evidence="13 14" key="1">
    <citation type="journal article" date="2021" name="Elife">
        <title>Chloroplast acquisition without the gene transfer in kleptoplastic sea slugs, Plakobranchus ocellatus.</title>
        <authorList>
            <person name="Maeda T."/>
            <person name="Takahashi S."/>
            <person name="Yoshida T."/>
            <person name="Shimamura S."/>
            <person name="Takaki Y."/>
            <person name="Nagai Y."/>
            <person name="Toyoda A."/>
            <person name="Suzuki Y."/>
            <person name="Arimoto A."/>
            <person name="Ishii H."/>
            <person name="Satoh N."/>
            <person name="Nishiyama T."/>
            <person name="Hasebe M."/>
            <person name="Maruyama T."/>
            <person name="Minagawa J."/>
            <person name="Obokata J."/>
            <person name="Shigenobu S."/>
        </authorList>
    </citation>
    <scope>NUCLEOTIDE SEQUENCE [LARGE SCALE GENOMIC DNA]</scope>
</reference>
<feature type="transmembrane region" description="Helical" evidence="11">
    <location>
        <begin position="185"/>
        <end position="207"/>
    </location>
</feature>
<dbReference type="Pfam" id="PF00520">
    <property type="entry name" value="Ion_trans"/>
    <property type="match status" value="1"/>
</dbReference>
<feature type="domain" description="Ion transport" evidence="12">
    <location>
        <begin position="78"/>
        <end position="290"/>
    </location>
</feature>
<evidence type="ECO:0000313" key="13">
    <source>
        <dbReference type="EMBL" id="GFR58678.1"/>
    </source>
</evidence>
<evidence type="ECO:0000256" key="10">
    <source>
        <dbReference type="ARBA" id="ARBA00023303"/>
    </source>
</evidence>
<protein>
    <submittedName>
        <fullName evidence="13">Transient receptor potential cation channel subfamily A member 1-like</fullName>
    </submittedName>
</protein>
<feature type="transmembrane region" description="Helical" evidence="11">
    <location>
        <begin position="30"/>
        <end position="49"/>
    </location>
</feature>
<keyword evidence="4" id="KW-0677">Repeat</keyword>
<gene>
    <name evidence="13" type="ORF">ElyMa_005366800</name>
</gene>
<keyword evidence="7" id="KW-0406">Ion transport</keyword>
<proteinExistence type="predicted"/>
<keyword evidence="2" id="KW-0813">Transport</keyword>
<organism evidence="13 14">
    <name type="scientific">Elysia marginata</name>
    <dbReference type="NCBI Taxonomy" id="1093978"/>
    <lineage>
        <taxon>Eukaryota</taxon>
        <taxon>Metazoa</taxon>
        <taxon>Spiralia</taxon>
        <taxon>Lophotrochozoa</taxon>
        <taxon>Mollusca</taxon>
        <taxon>Gastropoda</taxon>
        <taxon>Heterobranchia</taxon>
        <taxon>Euthyneura</taxon>
        <taxon>Panpulmonata</taxon>
        <taxon>Sacoglossa</taxon>
        <taxon>Placobranchoidea</taxon>
        <taxon>Plakobranchidae</taxon>
        <taxon>Elysia</taxon>
    </lineage>
</organism>
<dbReference type="GO" id="GO:0005216">
    <property type="term" value="F:monoatomic ion channel activity"/>
    <property type="evidence" value="ECO:0007669"/>
    <property type="project" value="InterPro"/>
</dbReference>
<evidence type="ECO:0000256" key="11">
    <source>
        <dbReference type="SAM" id="Phobius"/>
    </source>
</evidence>
<feature type="transmembrane region" description="Helical" evidence="11">
    <location>
        <begin position="149"/>
        <end position="165"/>
    </location>
</feature>
<evidence type="ECO:0000256" key="6">
    <source>
        <dbReference type="ARBA" id="ARBA00023043"/>
    </source>
</evidence>
<comment type="caution">
    <text evidence="13">The sequence shown here is derived from an EMBL/GenBank/DDBJ whole genome shotgun (WGS) entry which is preliminary data.</text>
</comment>
<accession>A0AAV4ECM2</accession>
<feature type="transmembrane region" description="Helical" evidence="11">
    <location>
        <begin position="257"/>
        <end position="281"/>
    </location>
</feature>
<evidence type="ECO:0000259" key="12">
    <source>
        <dbReference type="Pfam" id="PF00520"/>
    </source>
</evidence>
<evidence type="ECO:0000256" key="2">
    <source>
        <dbReference type="ARBA" id="ARBA00022448"/>
    </source>
</evidence>
<evidence type="ECO:0000256" key="1">
    <source>
        <dbReference type="ARBA" id="ARBA00004141"/>
    </source>
</evidence>
<keyword evidence="10" id="KW-0407">Ion channel</keyword>
<feature type="transmembrane region" description="Helical" evidence="11">
    <location>
        <begin position="122"/>
        <end position="143"/>
    </location>
</feature>
<feature type="transmembrane region" description="Helical" evidence="11">
    <location>
        <begin position="84"/>
        <end position="101"/>
    </location>
</feature>
<dbReference type="InterPro" id="IPR005821">
    <property type="entry name" value="Ion_trans_dom"/>
</dbReference>
<dbReference type="PANTHER" id="PTHR47143">
    <property type="entry name" value="TRANSIENT RECEPTOR POTENTIAL CATION CHANNEL PROTEIN PAINLESS"/>
    <property type="match status" value="1"/>
</dbReference>
<evidence type="ECO:0000313" key="14">
    <source>
        <dbReference type="Proteomes" id="UP000762676"/>
    </source>
</evidence>
<dbReference type="GO" id="GO:1902495">
    <property type="term" value="C:transmembrane transporter complex"/>
    <property type="evidence" value="ECO:0007669"/>
    <property type="project" value="TreeGrafter"/>
</dbReference>
<evidence type="ECO:0000256" key="8">
    <source>
        <dbReference type="ARBA" id="ARBA00023136"/>
    </source>
</evidence>
<evidence type="ECO:0000256" key="4">
    <source>
        <dbReference type="ARBA" id="ARBA00022737"/>
    </source>
</evidence>
<keyword evidence="3 11" id="KW-0812">Transmembrane</keyword>
<evidence type="ECO:0000256" key="9">
    <source>
        <dbReference type="ARBA" id="ARBA00023180"/>
    </source>
</evidence>
<sequence>MVKNNRVNCLSHSVCTTFLKVKWLKYGMPVYMAYLIIYGLFLTSLTGFVCNHDAMAHYDGNVTSNETRELLHGNRSSGYTFSPVYMIALWFIGVYSAANIVKEILQIINQRKKYFKDFGNAVEWSLYVSSLLFAVPFICGYSMHWQWEIGALAIFLAWFNALVFLQRFDFFGIYVVMFIEILRTLIQVLCVFSILFIAFGLSFYMLLYKEESKAYSTPQLSLLRTFMMMLELDYMASFNAQFVDGEPDTLHFGNLTLIMLVVFVLFMPILLINLLIGLAVGDIESVQRDARLKRLAMQVELHTEMENKMPMFIYKRVTVNEFKYFPNRCAKRLDTFMTSLAGTNKNVESFSDPTLNPNSILYEELYKQKIRMRDMGSTLDRNNELLRKIMQKMEIHTEDDAWDEGVAYNSICDGNCHDGDNGEEPVQTVGNRFKSKSFKDKMYLKSAVVAMWQKSSG</sequence>
<keyword evidence="9" id="KW-0325">Glycoprotein</keyword>
<keyword evidence="8 11" id="KW-0472">Membrane</keyword>
<keyword evidence="13" id="KW-0675">Receptor</keyword>
<evidence type="ECO:0000256" key="5">
    <source>
        <dbReference type="ARBA" id="ARBA00022989"/>
    </source>
</evidence>
<dbReference type="EMBL" id="BMAT01010690">
    <property type="protein sequence ID" value="GFR58678.1"/>
    <property type="molecule type" value="Genomic_DNA"/>
</dbReference>
<dbReference type="InterPro" id="IPR052076">
    <property type="entry name" value="TRP_cation_channel"/>
</dbReference>
<evidence type="ECO:0000256" key="3">
    <source>
        <dbReference type="ARBA" id="ARBA00022692"/>
    </source>
</evidence>
<keyword evidence="14" id="KW-1185">Reference proteome</keyword>
<dbReference type="Proteomes" id="UP000762676">
    <property type="component" value="Unassembled WGS sequence"/>
</dbReference>
<evidence type="ECO:0000256" key="7">
    <source>
        <dbReference type="ARBA" id="ARBA00023065"/>
    </source>
</evidence>
<dbReference type="AlphaFoldDB" id="A0AAV4ECM2"/>